<evidence type="ECO:0000313" key="1">
    <source>
        <dbReference type="EMBL" id="KAF6154431.1"/>
    </source>
</evidence>
<sequence length="57" mass="6712">MHMLHQISNVFQQCTCLVMCQSTIENYPFVNLFWEGFLAKFEMQISMISSVLDVLQH</sequence>
<keyword evidence="2" id="KW-1185">Reference proteome</keyword>
<comment type="caution">
    <text evidence="1">The sequence shown here is derived from an EMBL/GenBank/DDBJ whole genome shotgun (WGS) entry which is preliminary data.</text>
</comment>
<protein>
    <submittedName>
        <fullName evidence="1">Uncharacterized protein</fullName>
    </submittedName>
</protein>
<organism evidence="1 2">
    <name type="scientific">Kingdonia uniflora</name>
    <dbReference type="NCBI Taxonomy" id="39325"/>
    <lineage>
        <taxon>Eukaryota</taxon>
        <taxon>Viridiplantae</taxon>
        <taxon>Streptophyta</taxon>
        <taxon>Embryophyta</taxon>
        <taxon>Tracheophyta</taxon>
        <taxon>Spermatophyta</taxon>
        <taxon>Magnoliopsida</taxon>
        <taxon>Ranunculales</taxon>
        <taxon>Circaeasteraceae</taxon>
        <taxon>Kingdonia</taxon>
    </lineage>
</organism>
<dbReference type="EMBL" id="JACGCM010001497">
    <property type="protein sequence ID" value="KAF6154431.1"/>
    <property type="molecule type" value="Genomic_DNA"/>
</dbReference>
<proteinExistence type="predicted"/>
<accession>A0A7J7MHV5</accession>
<dbReference type="Proteomes" id="UP000541444">
    <property type="component" value="Unassembled WGS sequence"/>
</dbReference>
<gene>
    <name evidence="1" type="ORF">GIB67_028323</name>
</gene>
<name>A0A7J7MHV5_9MAGN</name>
<dbReference type="AlphaFoldDB" id="A0A7J7MHV5"/>
<reference evidence="1 2" key="1">
    <citation type="journal article" date="2020" name="IScience">
        <title>Genome Sequencing of the Endangered Kingdonia uniflora (Circaeasteraceae, Ranunculales) Reveals Potential Mechanisms of Evolutionary Specialization.</title>
        <authorList>
            <person name="Sun Y."/>
            <person name="Deng T."/>
            <person name="Zhang A."/>
            <person name="Moore M.J."/>
            <person name="Landis J.B."/>
            <person name="Lin N."/>
            <person name="Zhang H."/>
            <person name="Zhang X."/>
            <person name="Huang J."/>
            <person name="Zhang X."/>
            <person name="Sun H."/>
            <person name="Wang H."/>
        </authorList>
    </citation>
    <scope>NUCLEOTIDE SEQUENCE [LARGE SCALE GENOMIC DNA]</scope>
    <source>
        <strain evidence="1">TB1705</strain>
        <tissue evidence="1">Leaf</tissue>
    </source>
</reference>
<evidence type="ECO:0000313" key="2">
    <source>
        <dbReference type="Proteomes" id="UP000541444"/>
    </source>
</evidence>